<evidence type="ECO:0000256" key="9">
    <source>
        <dbReference type="SAM" id="Phobius"/>
    </source>
</evidence>
<dbReference type="Pfam" id="PF00001">
    <property type="entry name" value="7tm_1"/>
    <property type="match status" value="1"/>
</dbReference>
<keyword evidence="4 9" id="KW-1133">Transmembrane helix</keyword>
<dbReference type="GO" id="GO:0005886">
    <property type="term" value="C:plasma membrane"/>
    <property type="evidence" value="ECO:0000318"/>
    <property type="project" value="GO_Central"/>
</dbReference>
<feature type="transmembrane region" description="Helical" evidence="9">
    <location>
        <begin position="17"/>
        <end position="39"/>
    </location>
</feature>
<keyword evidence="7" id="KW-0675">Receptor</keyword>
<feature type="transmembrane region" description="Helical" evidence="9">
    <location>
        <begin position="144"/>
        <end position="166"/>
    </location>
</feature>
<proteinExistence type="predicted"/>
<dbReference type="Proteomes" id="UP000007110">
    <property type="component" value="Unassembled WGS sequence"/>
</dbReference>
<dbReference type="RefSeq" id="XP_011664975.2">
    <property type="nucleotide sequence ID" value="XM_011666673.2"/>
</dbReference>
<feature type="transmembrane region" description="Helical" evidence="9">
    <location>
        <begin position="94"/>
        <end position="114"/>
    </location>
</feature>
<sequence length="295" mass="32981">MIIAFISRHHLRTSANWLTVSTFVAGFISGLYYPLLGLVDAYIIENNPFCFVVMTLGVISGLLFTLSVGAMTVERYISICYPLHAARIITPRRVIFVISALYIYTLIIIALPAMTPIGNRGDISDNPLGCRLATVYTFRYARFVLIQFLAPIPIMLITYCRIFFVLRRHIRAIADLPKNPCSSETVGPAAAASTGTATVVADVTRERRLWKRELRSVTLLCTLVTTYMLSLLPVVVFLQTAYHNRGSPIGYSLVHSVVFLGAGINPFLYGFGNRAFRKVVLSIFCRRESQRQETV</sequence>
<dbReference type="InterPro" id="IPR017452">
    <property type="entry name" value="GPCR_Rhodpsn_7TM"/>
</dbReference>
<evidence type="ECO:0000256" key="6">
    <source>
        <dbReference type="ARBA" id="ARBA00023136"/>
    </source>
</evidence>
<name>A0A7M7HDI5_STRPU</name>
<feature type="transmembrane region" description="Helical" evidence="9">
    <location>
        <begin position="217"/>
        <end position="242"/>
    </location>
</feature>
<feature type="transmembrane region" description="Helical" evidence="9">
    <location>
        <begin position="51"/>
        <end position="73"/>
    </location>
</feature>
<reference evidence="12" key="1">
    <citation type="submission" date="2015-02" db="EMBL/GenBank/DDBJ databases">
        <title>Genome sequencing for Strongylocentrotus purpuratus.</title>
        <authorList>
            <person name="Murali S."/>
            <person name="Liu Y."/>
            <person name="Vee V."/>
            <person name="English A."/>
            <person name="Wang M."/>
            <person name="Skinner E."/>
            <person name="Han Y."/>
            <person name="Muzny D.M."/>
            <person name="Worley K.C."/>
            <person name="Gibbs R.A."/>
        </authorList>
    </citation>
    <scope>NUCLEOTIDE SEQUENCE</scope>
</reference>
<evidence type="ECO:0000256" key="2">
    <source>
        <dbReference type="ARBA" id="ARBA00022475"/>
    </source>
</evidence>
<dbReference type="CDD" id="cd00637">
    <property type="entry name" value="7tm_classA_rhodopsin-like"/>
    <property type="match status" value="1"/>
</dbReference>
<evidence type="ECO:0000313" key="12">
    <source>
        <dbReference type="Proteomes" id="UP000007110"/>
    </source>
</evidence>
<feature type="domain" description="G-protein coupled receptors family 1 profile" evidence="10">
    <location>
        <begin position="1"/>
        <end position="269"/>
    </location>
</feature>
<dbReference type="InterPro" id="IPR000276">
    <property type="entry name" value="GPCR_Rhodpsn"/>
</dbReference>
<evidence type="ECO:0000256" key="8">
    <source>
        <dbReference type="ARBA" id="ARBA00023224"/>
    </source>
</evidence>
<evidence type="ECO:0000259" key="10">
    <source>
        <dbReference type="PROSITE" id="PS50262"/>
    </source>
</evidence>
<dbReference type="OrthoDB" id="9945063at2759"/>
<dbReference type="InParanoid" id="A0A7M7HDI5"/>
<keyword evidence="3 9" id="KW-0812">Transmembrane</keyword>
<dbReference type="InterPro" id="IPR050569">
    <property type="entry name" value="TAAR"/>
</dbReference>
<feature type="transmembrane region" description="Helical" evidence="9">
    <location>
        <begin position="248"/>
        <end position="268"/>
    </location>
</feature>
<dbReference type="GO" id="GO:0007602">
    <property type="term" value="P:phototransduction"/>
    <property type="evidence" value="ECO:0000318"/>
    <property type="project" value="GO_Central"/>
</dbReference>
<dbReference type="OMA" id="TFRYARF"/>
<dbReference type="GeneID" id="105438631"/>
<dbReference type="EnsemblMetazoa" id="XM_011666673">
    <property type="protein sequence ID" value="XP_011664975"/>
    <property type="gene ID" value="LOC105438631"/>
</dbReference>
<evidence type="ECO:0000256" key="4">
    <source>
        <dbReference type="ARBA" id="ARBA00022989"/>
    </source>
</evidence>
<dbReference type="PRINTS" id="PR00237">
    <property type="entry name" value="GPCRRHODOPSN"/>
</dbReference>
<evidence type="ECO:0000256" key="3">
    <source>
        <dbReference type="ARBA" id="ARBA00022692"/>
    </source>
</evidence>
<reference evidence="11" key="2">
    <citation type="submission" date="2021-01" db="UniProtKB">
        <authorList>
            <consortium name="EnsemblMetazoa"/>
        </authorList>
    </citation>
    <scope>IDENTIFICATION</scope>
</reference>
<evidence type="ECO:0000256" key="5">
    <source>
        <dbReference type="ARBA" id="ARBA00023040"/>
    </source>
</evidence>
<evidence type="ECO:0000256" key="1">
    <source>
        <dbReference type="ARBA" id="ARBA00004651"/>
    </source>
</evidence>
<keyword evidence="2" id="KW-1003">Cell membrane</keyword>
<dbReference type="GO" id="GO:0071482">
    <property type="term" value="P:cellular response to light stimulus"/>
    <property type="evidence" value="ECO:0000318"/>
    <property type="project" value="GO_Central"/>
</dbReference>
<dbReference type="GO" id="GO:0007186">
    <property type="term" value="P:G protein-coupled receptor signaling pathway"/>
    <property type="evidence" value="ECO:0000318"/>
    <property type="project" value="GO_Central"/>
</dbReference>
<organism evidence="11 12">
    <name type="scientific">Strongylocentrotus purpuratus</name>
    <name type="common">Purple sea urchin</name>
    <dbReference type="NCBI Taxonomy" id="7668"/>
    <lineage>
        <taxon>Eukaryota</taxon>
        <taxon>Metazoa</taxon>
        <taxon>Echinodermata</taxon>
        <taxon>Eleutherozoa</taxon>
        <taxon>Echinozoa</taxon>
        <taxon>Echinoidea</taxon>
        <taxon>Euechinoidea</taxon>
        <taxon>Echinacea</taxon>
        <taxon>Camarodonta</taxon>
        <taxon>Echinidea</taxon>
        <taxon>Strongylocentrotidae</taxon>
        <taxon>Strongylocentrotus</taxon>
    </lineage>
</organism>
<dbReference type="PROSITE" id="PS50262">
    <property type="entry name" value="G_PROTEIN_RECEP_F1_2"/>
    <property type="match status" value="1"/>
</dbReference>
<keyword evidence="6 9" id="KW-0472">Membrane</keyword>
<evidence type="ECO:0000256" key="7">
    <source>
        <dbReference type="ARBA" id="ARBA00023170"/>
    </source>
</evidence>
<keyword evidence="5" id="KW-0297">G-protein coupled receptor</keyword>
<keyword evidence="12" id="KW-1185">Reference proteome</keyword>
<keyword evidence="8" id="KW-0807">Transducer</keyword>
<dbReference type="KEGG" id="spu:105438631"/>
<dbReference type="PANTHER" id="PTHR24249">
    <property type="entry name" value="HISTAMINE RECEPTOR-RELATED G-PROTEIN COUPLED RECEPTOR"/>
    <property type="match status" value="1"/>
</dbReference>
<dbReference type="Gene3D" id="1.20.1070.10">
    <property type="entry name" value="Rhodopsin 7-helix transmembrane proteins"/>
    <property type="match status" value="1"/>
</dbReference>
<protein>
    <recommendedName>
        <fullName evidence="10">G-protein coupled receptors family 1 profile domain-containing protein</fullName>
    </recommendedName>
</protein>
<evidence type="ECO:0000313" key="11">
    <source>
        <dbReference type="EnsemblMetazoa" id="XP_011664975"/>
    </source>
</evidence>
<dbReference type="GO" id="GO:0008020">
    <property type="term" value="F:G protein-coupled photoreceptor activity"/>
    <property type="evidence" value="ECO:0000318"/>
    <property type="project" value="GO_Central"/>
</dbReference>
<dbReference type="SUPFAM" id="SSF81321">
    <property type="entry name" value="Family A G protein-coupled receptor-like"/>
    <property type="match status" value="1"/>
</dbReference>
<accession>A0A7M7HDI5</accession>
<dbReference type="AlphaFoldDB" id="A0A7M7HDI5"/>
<comment type="subcellular location">
    <subcellularLocation>
        <location evidence="1">Cell membrane</location>
        <topology evidence="1">Multi-pass membrane protein</topology>
    </subcellularLocation>
</comment>